<name>V9VS99_9RHOB</name>
<organism evidence="1 2">
    <name type="scientific">Leisingera methylohalidivorans DSM 14336</name>
    <dbReference type="NCBI Taxonomy" id="999552"/>
    <lineage>
        <taxon>Bacteria</taxon>
        <taxon>Pseudomonadati</taxon>
        <taxon>Pseudomonadota</taxon>
        <taxon>Alphaproteobacteria</taxon>
        <taxon>Rhodobacterales</taxon>
        <taxon>Roseobacteraceae</taxon>
        <taxon>Leisingera</taxon>
    </lineage>
</organism>
<accession>V9VS99</accession>
<dbReference type="Proteomes" id="UP000018780">
    <property type="component" value="Chromosome"/>
</dbReference>
<dbReference type="AlphaFoldDB" id="V9VS99"/>
<dbReference type="KEGG" id="lmd:METH_13820"/>
<dbReference type="PATRIC" id="fig|999552.6.peg.2761"/>
<sequence>MNMQNLTVMAPPAPKGLAQMQLPLVMMRDILLKTIFRKNVETVTEIAEAVCLPAAVTQELVDIAREQKLLEATGTLNANSGNEMGYQLTDAGKSRALDALSQSEYFGAMPVPLDVYREQVKRQSIRNIQVSRDQLTNAMGHLILPSSLLDHLGPAVSAGRSILMYGPPGNGKSSISNGIRDALGDHVYVPRAIEYSGQVITVYDPIVHTEVAQEPEDPNALRRRRRFDERYVMCQRPTVITGGELSLDMLDLVYNPTARTYQAPLQLKSTGGIFIVDDLGRQAEPPQSLVNRWIVPLEESKDILALQSGEKFEVPFDTLVIFSTNFHPNEIFDQAALRRIFFKIKIDGPDQENYLKIFAMVARKKSMPLDETALVHLLKKKYPTIGNVYANYQPVFLIDQIIAICEFEGIPYQMSPELIDRAWANMFVMDEEIVK</sequence>
<dbReference type="InterPro" id="IPR027417">
    <property type="entry name" value="P-loop_NTPase"/>
</dbReference>
<dbReference type="OrthoDB" id="9783370at2"/>
<protein>
    <submittedName>
        <fullName evidence="1">ATPase</fullName>
    </submittedName>
</protein>
<proteinExistence type="predicted"/>
<gene>
    <name evidence="1" type="ORF">METH_13820</name>
</gene>
<dbReference type="STRING" id="999552.METH_13820"/>
<dbReference type="RefSeq" id="WP_024090981.1">
    <property type="nucleotide sequence ID" value="NC_023135.1"/>
</dbReference>
<dbReference type="EMBL" id="CP006773">
    <property type="protein sequence ID" value="AHD01626.1"/>
    <property type="molecule type" value="Genomic_DNA"/>
</dbReference>
<reference evidence="1 2" key="1">
    <citation type="submission" date="2013-09" db="EMBL/GenBank/DDBJ databases">
        <authorList>
            <consortium name="DOE Joint Genome Institute"/>
            <person name="Klenk H.-P."/>
            <person name="Huntemann M."/>
            <person name="Han J."/>
            <person name="Chen A."/>
            <person name="Kyrpides N."/>
            <person name="Mavromatis K."/>
            <person name="Markowitz V."/>
            <person name="Palaniappan K."/>
            <person name="Ivanova N."/>
            <person name="Schaumberg A."/>
            <person name="Pati A."/>
            <person name="Liolios K."/>
            <person name="Nordberg H.P."/>
            <person name="Cantor M.N."/>
            <person name="Hua S.X."/>
            <person name="Woyke T."/>
        </authorList>
    </citation>
    <scope>NUCLEOTIDE SEQUENCE [LARGE SCALE GENOMIC DNA]</scope>
    <source>
        <strain evidence="1 2">DSM 14336</strain>
    </source>
</reference>
<dbReference type="HOGENOM" id="CLU_029703_1_0_5"/>
<dbReference type="SUPFAM" id="SSF52540">
    <property type="entry name" value="P-loop containing nucleoside triphosphate hydrolases"/>
    <property type="match status" value="1"/>
</dbReference>
<evidence type="ECO:0000313" key="2">
    <source>
        <dbReference type="Proteomes" id="UP000018780"/>
    </source>
</evidence>
<evidence type="ECO:0000313" key="1">
    <source>
        <dbReference type="EMBL" id="AHD01626.1"/>
    </source>
</evidence>
<keyword evidence="2" id="KW-1185">Reference proteome</keyword>
<dbReference type="Gene3D" id="3.40.50.300">
    <property type="entry name" value="P-loop containing nucleotide triphosphate hydrolases"/>
    <property type="match status" value="1"/>
</dbReference>